<proteinExistence type="predicted"/>
<gene>
    <name evidence="3" type="ORF">KP509_28G033100</name>
</gene>
<evidence type="ECO:0000313" key="3">
    <source>
        <dbReference type="EMBL" id="KAH7293612.1"/>
    </source>
</evidence>
<dbReference type="OrthoDB" id="10251073at2759"/>
<dbReference type="Gene3D" id="1.10.245.10">
    <property type="entry name" value="SWIB/MDM2 domain"/>
    <property type="match status" value="1"/>
</dbReference>
<dbReference type="AlphaFoldDB" id="A0A8T2RB06"/>
<organism evidence="3 4">
    <name type="scientific">Ceratopteris richardii</name>
    <name type="common">Triangle waterfern</name>
    <dbReference type="NCBI Taxonomy" id="49495"/>
    <lineage>
        <taxon>Eukaryota</taxon>
        <taxon>Viridiplantae</taxon>
        <taxon>Streptophyta</taxon>
        <taxon>Embryophyta</taxon>
        <taxon>Tracheophyta</taxon>
        <taxon>Polypodiopsida</taxon>
        <taxon>Polypodiidae</taxon>
        <taxon>Polypodiales</taxon>
        <taxon>Pteridineae</taxon>
        <taxon>Pteridaceae</taxon>
        <taxon>Parkerioideae</taxon>
        <taxon>Ceratopteris</taxon>
    </lineage>
</organism>
<dbReference type="Proteomes" id="UP000825935">
    <property type="component" value="Chromosome 28"/>
</dbReference>
<keyword evidence="4" id="KW-1185">Reference proteome</keyword>
<sequence length="144" mass="15728">MAAANFSITFCTSSRFGAYRVPLLQKRSFIRTCSSSNSSEVAIASRSSSKSKSTGTASKSGHGGGLKKPVDISPTLQQFLGVQQASRADTMKSVWDYIKAHNLQAETDRRRIVCDEKLKSLLGKDEVNFLEIAGLLNPHFLKNT</sequence>
<dbReference type="PANTHER" id="PTHR13844">
    <property type="entry name" value="SWI/SNF-RELATED MATRIX-ASSOCIATED ACTIN-DEPENDENT REGULATOR OF CHROMATIN SUBFAMILY D"/>
    <property type="match status" value="1"/>
</dbReference>
<dbReference type="EMBL" id="CM035433">
    <property type="protein sequence ID" value="KAH7293612.1"/>
    <property type="molecule type" value="Genomic_DNA"/>
</dbReference>
<dbReference type="InterPro" id="IPR019835">
    <property type="entry name" value="SWIB_domain"/>
</dbReference>
<feature type="compositionally biased region" description="Low complexity" evidence="1">
    <location>
        <begin position="38"/>
        <end position="60"/>
    </location>
</feature>
<evidence type="ECO:0000256" key="1">
    <source>
        <dbReference type="SAM" id="MobiDB-lite"/>
    </source>
</evidence>
<name>A0A8T2RB06_CERRI</name>
<accession>A0A8T2RB06</accession>
<dbReference type="PROSITE" id="PS51925">
    <property type="entry name" value="SWIB_MDM2"/>
    <property type="match status" value="1"/>
</dbReference>
<feature type="domain" description="DM2" evidence="2">
    <location>
        <begin position="65"/>
        <end position="142"/>
    </location>
</feature>
<dbReference type="SMART" id="SM00151">
    <property type="entry name" value="SWIB"/>
    <property type="match status" value="1"/>
</dbReference>
<evidence type="ECO:0000259" key="2">
    <source>
        <dbReference type="PROSITE" id="PS51925"/>
    </source>
</evidence>
<reference evidence="3" key="1">
    <citation type="submission" date="2021-08" db="EMBL/GenBank/DDBJ databases">
        <title>WGS assembly of Ceratopteris richardii.</title>
        <authorList>
            <person name="Marchant D.B."/>
            <person name="Chen G."/>
            <person name="Jenkins J."/>
            <person name="Shu S."/>
            <person name="Leebens-Mack J."/>
            <person name="Grimwood J."/>
            <person name="Schmutz J."/>
            <person name="Soltis P."/>
            <person name="Soltis D."/>
            <person name="Chen Z.-H."/>
        </authorList>
    </citation>
    <scope>NUCLEOTIDE SEQUENCE</scope>
    <source>
        <strain evidence="3">Whitten #5841</strain>
        <tissue evidence="3">Leaf</tissue>
    </source>
</reference>
<evidence type="ECO:0000313" key="4">
    <source>
        <dbReference type="Proteomes" id="UP000825935"/>
    </source>
</evidence>
<feature type="region of interest" description="Disordered" evidence="1">
    <location>
        <begin position="38"/>
        <end position="70"/>
    </location>
</feature>
<comment type="caution">
    <text evidence="3">The sequence shown here is derived from an EMBL/GenBank/DDBJ whole genome shotgun (WGS) entry which is preliminary data.</text>
</comment>
<dbReference type="InterPro" id="IPR036885">
    <property type="entry name" value="SWIB_MDM2_dom_sf"/>
</dbReference>
<protein>
    <recommendedName>
        <fullName evidence="2">DM2 domain-containing protein</fullName>
    </recommendedName>
</protein>
<dbReference type="SUPFAM" id="SSF47592">
    <property type="entry name" value="SWIB/MDM2 domain"/>
    <property type="match status" value="1"/>
</dbReference>
<dbReference type="OMA" id="RRIVCDE"/>
<dbReference type="InterPro" id="IPR003121">
    <property type="entry name" value="SWIB_MDM2_domain"/>
</dbReference>
<dbReference type="Pfam" id="PF02201">
    <property type="entry name" value="SWIB"/>
    <property type="match status" value="1"/>
</dbReference>
<dbReference type="CDD" id="cd10567">
    <property type="entry name" value="SWIB-MDM2_like"/>
    <property type="match status" value="1"/>
</dbReference>